<reference evidence="2" key="1">
    <citation type="submission" date="2022-03" db="EMBL/GenBank/DDBJ databases">
        <title>Streptomyces 7R015 and 7R016 isolated from Barleria lupulina in Thailand.</title>
        <authorList>
            <person name="Kanchanasin P."/>
            <person name="Phongsopitanun W."/>
            <person name="Tanasupawat S."/>
        </authorList>
    </citation>
    <scope>NUCLEOTIDE SEQUENCE</scope>
    <source>
        <strain evidence="2">7R015</strain>
    </source>
</reference>
<name>A0ABS9Y8T2_9ACTN</name>
<dbReference type="Proteomes" id="UP001165269">
    <property type="component" value="Unassembled WGS sequence"/>
</dbReference>
<keyword evidence="3" id="KW-1185">Reference proteome</keyword>
<comment type="caution">
    <text evidence="2">The sequence shown here is derived from an EMBL/GenBank/DDBJ whole genome shotgun (WGS) entry which is preliminary data.</text>
</comment>
<accession>A0ABS9Y8T2</accession>
<dbReference type="RefSeq" id="WP_242766887.1">
    <property type="nucleotide sequence ID" value="NZ_JALDAY010000006.1"/>
</dbReference>
<dbReference type="EMBL" id="JALDAY010000006">
    <property type="protein sequence ID" value="MCI3273639.1"/>
    <property type="molecule type" value="Genomic_DNA"/>
</dbReference>
<gene>
    <name evidence="2" type="ORF">MQP27_21345</name>
</gene>
<evidence type="ECO:0000256" key="1">
    <source>
        <dbReference type="SAM" id="MobiDB-lite"/>
    </source>
</evidence>
<feature type="region of interest" description="Disordered" evidence="1">
    <location>
        <begin position="71"/>
        <end position="96"/>
    </location>
</feature>
<evidence type="ECO:0000313" key="2">
    <source>
        <dbReference type="EMBL" id="MCI3273639.1"/>
    </source>
</evidence>
<organism evidence="2 3">
    <name type="scientific">Streptomyces cylindrosporus</name>
    <dbReference type="NCBI Taxonomy" id="2927583"/>
    <lineage>
        <taxon>Bacteria</taxon>
        <taxon>Bacillati</taxon>
        <taxon>Actinomycetota</taxon>
        <taxon>Actinomycetes</taxon>
        <taxon>Kitasatosporales</taxon>
        <taxon>Streptomycetaceae</taxon>
        <taxon>Streptomyces</taxon>
    </lineage>
</organism>
<evidence type="ECO:0000313" key="3">
    <source>
        <dbReference type="Proteomes" id="UP001165269"/>
    </source>
</evidence>
<sequence length="234" mass="25353">MSTDLSPQPPSPELWRTLDEAARGCAPTVFPHDRIVHRAKLIRRRRRLVTGTLAVALLTPLAGNLVLSHGPADSHTVTGTRPPVSHTPSHDDRSPVRVVRPGERIEAGLGVWYMLKKREYCDADPADTKPICVGPLDVNQPGAVPMTANVHPRPQGTVYVLAYTGHTPATRITMTENGRTTDLPIVRLTGRPAYVSTHAVGEPRPSDDSRGFLGDAVFIVYGADGKELARMGGR</sequence>
<proteinExistence type="predicted"/>
<evidence type="ECO:0008006" key="4">
    <source>
        <dbReference type="Google" id="ProtNLM"/>
    </source>
</evidence>
<protein>
    <recommendedName>
        <fullName evidence="4">Secreted protein</fullName>
    </recommendedName>
</protein>